<accession>B8KYN6</accession>
<proteinExistence type="predicted"/>
<dbReference type="Pfam" id="PF03168">
    <property type="entry name" value="LEA_2"/>
    <property type="match status" value="1"/>
</dbReference>
<dbReference type="InterPro" id="IPR013990">
    <property type="entry name" value="WHy-dom"/>
</dbReference>
<reference evidence="3" key="1">
    <citation type="journal article" date="2013" name="BMC Microbiol.">
        <title>Taxonomy and evolution of bacteriochlorophyll a-containing members of the OM60/NOR5 clade of marine gammaproteobacteria: description of Luminiphilus syltensis gen. nov., sp. nov., reclassification of Haliea rubra as Pseudohaliea rubra gen. nov., comb. nov., and emendation of Chromatocurvus halotolerans.</title>
        <authorList>
            <person name="Spring S."/>
            <person name="Riedel T."/>
            <person name="Sproer C."/>
            <person name="Yan S."/>
            <person name="Harder J."/>
            <person name="Fuchs B.M."/>
        </authorList>
    </citation>
    <scope>NUCLEOTIDE SEQUENCE [LARGE SCALE GENOMIC DNA]</scope>
    <source>
        <strain evidence="3">NOR51-B</strain>
    </source>
</reference>
<keyword evidence="3" id="KW-1185">Reference proteome</keyword>
<dbReference type="EMBL" id="DS999411">
    <property type="protein sequence ID" value="EED35617.1"/>
    <property type="molecule type" value="Genomic_DNA"/>
</dbReference>
<protein>
    <recommendedName>
        <fullName evidence="1">Water stress and hypersensitive response domain-containing protein</fullName>
    </recommendedName>
</protein>
<dbReference type="STRING" id="565045.NOR51B_1563"/>
<evidence type="ECO:0000313" key="3">
    <source>
        <dbReference type="Proteomes" id="UP000004699"/>
    </source>
</evidence>
<dbReference type="AlphaFoldDB" id="B8KYN6"/>
<gene>
    <name evidence="2" type="ORF">NOR51B_1563</name>
</gene>
<dbReference type="Gene3D" id="2.60.40.1820">
    <property type="match status" value="1"/>
</dbReference>
<dbReference type="InterPro" id="IPR004864">
    <property type="entry name" value="LEA_2"/>
</dbReference>
<organism evidence="2 3">
    <name type="scientific">Luminiphilus syltensis NOR5-1B</name>
    <dbReference type="NCBI Taxonomy" id="565045"/>
    <lineage>
        <taxon>Bacteria</taxon>
        <taxon>Pseudomonadati</taxon>
        <taxon>Pseudomonadota</taxon>
        <taxon>Gammaproteobacteria</taxon>
        <taxon>Cellvibrionales</taxon>
        <taxon>Halieaceae</taxon>
        <taxon>Luminiphilus</taxon>
    </lineage>
</organism>
<dbReference type="SUPFAM" id="SSF117070">
    <property type="entry name" value="LEA14-like"/>
    <property type="match status" value="1"/>
</dbReference>
<dbReference type="eggNOG" id="COG5608">
    <property type="taxonomic scope" value="Bacteria"/>
</dbReference>
<feature type="domain" description="Water stress and hypersensitive response" evidence="1">
    <location>
        <begin position="48"/>
        <end position="165"/>
    </location>
</feature>
<evidence type="ECO:0000313" key="2">
    <source>
        <dbReference type="EMBL" id="EED35617.1"/>
    </source>
</evidence>
<dbReference type="Proteomes" id="UP000004699">
    <property type="component" value="Unassembled WGS sequence"/>
</dbReference>
<evidence type="ECO:0000259" key="1">
    <source>
        <dbReference type="SMART" id="SM00769"/>
    </source>
</evidence>
<name>B8KYN6_9GAMM</name>
<dbReference type="GO" id="GO:0009269">
    <property type="term" value="P:response to desiccation"/>
    <property type="evidence" value="ECO:0007669"/>
    <property type="project" value="InterPro"/>
</dbReference>
<sequence length="172" mass="18436">MALPSITGTINAGQRRKPMRLVMLTILTLIMSGCSTLNDLSDFDDPEVELLYIKPTGTRGLDAVFAVGLRVTNPNAIALGIDGLAYDVFLRDTKILSGVSNQRIEIGAFDEGTAEVELTVSMLSSLGVLRDFINNPPDAAVPYRLDAKLAIDGLPVSVRTRHEGAIDLRAGP</sequence>
<dbReference type="SMART" id="SM00769">
    <property type="entry name" value="WHy"/>
    <property type="match status" value="1"/>
</dbReference>
<dbReference type="HOGENOM" id="CLU_120005_2_0_6"/>